<dbReference type="OrthoDB" id="65569at2759"/>
<keyword evidence="3" id="KW-0326">Glycosidase</keyword>
<evidence type="ECO:0000259" key="5">
    <source>
        <dbReference type="Pfam" id="PF26157"/>
    </source>
</evidence>
<name>A0A077ZXK8_STYLE</name>
<evidence type="ECO:0000256" key="3">
    <source>
        <dbReference type="ARBA" id="ARBA00023295"/>
    </source>
</evidence>
<evidence type="ECO:0000256" key="2">
    <source>
        <dbReference type="ARBA" id="ARBA00022801"/>
    </source>
</evidence>
<dbReference type="EMBL" id="CCKQ01002851">
    <property type="protein sequence ID" value="CDW73962.1"/>
    <property type="molecule type" value="Genomic_DNA"/>
</dbReference>
<feature type="chain" id="PRO_5001729143" evidence="4">
    <location>
        <begin position="17"/>
        <end position="883"/>
    </location>
</feature>
<evidence type="ECO:0000256" key="4">
    <source>
        <dbReference type="SAM" id="SignalP"/>
    </source>
</evidence>
<dbReference type="InParanoid" id="A0A077ZXK8"/>
<dbReference type="InterPro" id="IPR058773">
    <property type="entry name" value="SGL_GH162"/>
</dbReference>
<reference evidence="6 7" key="1">
    <citation type="submission" date="2014-06" db="EMBL/GenBank/DDBJ databases">
        <authorList>
            <person name="Swart Estienne"/>
        </authorList>
    </citation>
    <scope>NUCLEOTIDE SEQUENCE [LARGE SCALE GENOMIC DNA]</scope>
    <source>
        <strain evidence="6 7">130c</strain>
    </source>
</reference>
<evidence type="ECO:0000313" key="7">
    <source>
        <dbReference type="Proteomes" id="UP000039865"/>
    </source>
</evidence>
<keyword evidence="7" id="KW-1185">Reference proteome</keyword>
<dbReference type="SUPFAM" id="SSF51445">
    <property type="entry name" value="(Trans)glycosidases"/>
    <property type="match status" value="1"/>
</dbReference>
<feature type="signal peptide" evidence="4">
    <location>
        <begin position="1"/>
        <end position="16"/>
    </location>
</feature>
<proteinExistence type="inferred from homology"/>
<accession>A0A077ZXK8</accession>
<evidence type="ECO:0000313" key="6">
    <source>
        <dbReference type="EMBL" id="CDW73962.1"/>
    </source>
</evidence>
<gene>
    <name evidence="6" type="primary">Contig485.g532</name>
    <name evidence="6" type="ORF">STYLEM_2952</name>
</gene>
<dbReference type="PROSITE" id="PS00653">
    <property type="entry name" value="GLYCOSYL_HYDROL_F1_2"/>
    <property type="match status" value="1"/>
</dbReference>
<dbReference type="InterPro" id="IPR033132">
    <property type="entry name" value="GH_1_N_CS"/>
</dbReference>
<dbReference type="Pfam" id="PF00232">
    <property type="entry name" value="Glyco_hydro_1"/>
    <property type="match status" value="1"/>
</dbReference>
<dbReference type="Pfam" id="PF26157">
    <property type="entry name" value="SGL_GH162"/>
    <property type="match status" value="1"/>
</dbReference>
<dbReference type="AlphaFoldDB" id="A0A077ZXK8"/>
<comment type="similarity">
    <text evidence="1">Belongs to the glycosyl hydrolase 1 family.</text>
</comment>
<dbReference type="InterPro" id="IPR001360">
    <property type="entry name" value="Glyco_hydro_1"/>
</dbReference>
<dbReference type="Gene3D" id="3.20.20.80">
    <property type="entry name" value="Glycosidases"/>
    <property type="match status" value="1"/>
</dbReference>
<feature type="domain" description="Endo-beta-1,2-glucanase SGL" evidence="5">
    <location>
        <begin position="258"/>
        <end position="364"/>
    </location>
</feature>
<dbReference type="GO" id="GO:0005975">
    <property type="term" value="P:carbohydrate metabolic process"/>
    <property type="evidence" value="ECO:0007669"/>
    <property type="project" value="InterPro"/>
</dbReference>
<sequence>MKKITCSLLFTTLALADKSCRFAPTFDTSNIATNQTARQLFVQKVLEIEGKFMREIGYDHETGLTQKKIILDSRTGVPKTQAEFGSSVVSEAYQLAIIAKALNGEVDALSIYPENEALSVLAKKMKTLDSYRLNQLMSESKDEKDSHKFFIALQTVKEVVANKYPQQTDIQRQLQNVIQTLMDPNNQSNNSLNFKPLLGEIVRYYLTEQNLLDITESTLFLPLLDNDSLKQKQIDMLQKQMSTSVQDMSTQRIDLVSLFQIDEKTASAWLHNTLLVPATQTLYGVADLTTNDDIPTLSWETKGPMILSMLGGLQDIVRQTLKSNNLYDEFLSKLPKLEVQPKQLQDFNIPTKIGFSMKQDFTSCRLMDFPADFAFGTATAAFQVEGASKTDNRGPSIWDDFCAIPGRIANGDTGEVADDFYHKYQQDILMMKNLGVKHFRLSFSWSRILPTGTIDNVNQKGIDFYNNVLDALIAAGIQPWVTLFHWDLPSALQGKGSTDAWLGDKIINQFNDYADLCFKTFGPKVKRWLTFNEPWTFTWLGYGTGGNAPGRCTQGGYRNDCQTVGGGGDSGKEPYIVTHNVILSHATAVKTYRDKYQKDQGGQIGWTLNTDFAEPYDPSNPDDVKAVDTKVAFEFAWYMDPIVFGKYPDVMVAQIDNNRLPTFTADQQKLIMGSYDFIGINHYTSTYAKAVVTIDTDWSSDSKVWSTATGPDGKLIGPQAQSPWLFVYPPGIRKLMKWVDARYSTQQKKQQLIVFENGVSVPGETEMTIAQAVHDDFRVNFYKGYIQNLRDAITLDGVDVVGYFAWSLMDNFEWDDGYNVRFGMVYVDYKNNQARYVKDSILWYSQFMQTQDFNAVYHNPYDDMIKNQTHQPTINHQKFLEIQ</sequence>
<dbReference type="PRINTS" id="PR00131">
    <property type="entry name" value="GLHYDRLASE1"/>
</dbReference>
<dbReference type="PANTHER" id="PTHR10353">
    <property type="entry name" value="GLYCOSYL HYDROLASE"/>
    <property type="match status" value="1"/>
</dbReference>
<dbReference type="InterPro" id="IPR017853">
    <property type="entry name" value="GH"/>
</dbReference>
<protein>
    <submittedName>
        <fullName evidence="6">Glycosyl hydrolase family protein</fullName>
    </submittedName>
</protein>
<dbReference type="PANTHER" id="PTHR10353:SF36">
    <property type="entry name" value="LP05116P"/>
    <property type="match status" value="1"/>
</dbReference>
<dbReference type="FunFam" id="3.20.20.80:FF:000022">
    <property type="entry name" value="Beta-glucosidase 11"/>
    <property type="match status" value="1"/>
</dbReference>
<evidence type="ECO:0000256" key="1">
    <source>
        <dbReference type="ARBA" id="ARBA00010838"/>
    </source>
</evidence>
<organism evidence="6 7">
    <name type="scientific">Stylonychia lemnae</name>
    <name type="common">Ciliate</name>
    <dbReference type="NCBI Taxonomy" id="5949"/>
    <lineage>
        <taxon>Eukaryota</taxon>
        <taxon>Sar</taxon>
        <taxon>Alveolata</taxon>
        <taxon>Ciliophora</taxon>
        <taxon>Intramacronucleata</taxon>
        <taxon>Spirotrichea</taxon>
        <taxon>Stichotrichia</taxon>
        <taxon>Sporadotrichida</taxon>
        <taxon>Oxytrichidae</taxon>
        <taxon>Stylonychinae</taxon>
        <taxon>Stylonychia</taxon>
    </lineage>
</organism>
<dbReference type="GO" id="GO:0008422">
    <property type="term" value="F:beta-glucosidase activity"/>
    <property type="evidence" value="ECO:0007669"/>
    <property type="project" value="TreeGrafter"/>
</dbReference>
<keyword evidence="2 6" id="KW-0378">Hydrolase</keyword>
<keyword evidence="4" id="KW-0732">Signal</keyword>
<dbReference type="Proteomes" id="UP000039865">
    <property type="component" value="Unassembled WGS sequence"/>
</dbReference>